<protein>
    <submittedName>
        <fullName evidence="2">Uncharacterized protein</fullName>
    </submittedName>
</protein>
<evidence type="ECO:0000313" key="2">
    <source>
        <dbReference type="EMBL" id="JAV87242.1"/>
    </source>
</evidence>
<organism evidence="2">
    <name type="scientific">Photinus pyralis</name>
    <name type="common">Common eastern firefly</name>
    <name type="synonym">Lampyris pyralis</name>
    <dbReference type="NCBI Taxonomy" id="7054"/>
    <lineage>
        <taxon>Eukaryota</taxon>
        <taxon>Metazoa</taxon>
        <taxon>Ecdysozoa</taxon>
        <taxon>Arthropoda</taxon>
        <taxon>Hexapoda</taxon>
        <taxon>Insecta</taxon>
        <taxon>Pterygota</taxon>
        <taxon>Neoptera</taxon>
        <taxon>Endopterygota</taxon>
        <taxon>Coleoptera</taxon>
        <taxon>Polyphaga</taxon>
        <taxon>Elateriformia</taxon>
        <taxon>Elateroidea</taxon>
        <taxon>Lampyridae</taxon>
        <taxon>Lampyrinae</taxon>
        <taxon>Photinus</taxon>
    </lineage>
</organism>
<name>A0A1Y1MNK2_PHOPY</name>
<proteinExistence type="predicted"/>
<accession>A0A1Y1MNK2</accession>
<evidence type="ECO:0000256" key="1">
    <source>
        <dbReference type="SAM" id="MobiDB-lite"/>
    </source>
</evidence>
<dbReference type="EMBL" id="GEZM01026107">
    <property type="protein sequence ID" value="JAV87242.1"/>
    <property type="molecule type" value="Transcribed_RNA"/>
</dbReference>
<feature type="region of interest" description="Disordered" evidence="1">
    <location>
        <begin position="68"/>
        <end position="92"/>
    </location>
</feature>
<sequence length="320" mass="36602">MEDRHQRHGDGNCANLRGDPLGFLSGHQQPNATAHRVWRHRHLGKPGRGVHTLGQPRLLRKLAQLRARDALGHSRPRPPPPGILRRNRRSGDLDARPRLLQHARHGQRHVRRVQVDATPLHRRAARLRRRDRHQNLAPKSELPRKPIFDVLATIRRGHVQGPRLPTARTRLCAIHSLTAPAVQLRHQREQHGRGSPRHLPHFPRASIRRERQPLAVSRPAELDGGNGSLRRQLDARPKRNHASIDFLGGHHTLRANVPERRHESPDWRPGPGAVQLLRLRMAPALARVQGHTGRVPLPIVRDDIQHCRRSREPIYRGHVQ</sequence>
<reference evidence="2" key="1">
    <citation type="journal article" date="2016" name="Sci. Rep.">
        <title>Molecular characterization of firefly nuptial gifts: a multi-omics approach sheds light on postcopulatory sexual selection.</title>
        <authorList>
            <person name="Al-Wathiqui N."/>
            <person name="Fallon T.R."/>
            <person name="South A."/>
            <person name="Weng J.K."/>
            <person name="Lewis S.M."/>
        </authorList>
    </citation>
    <scope>NUCLEOTIDE SEQUENCE</scope>
</reference>
<feature type="region of interest" description="Disordered" evidence="1">
    <location>
        <begin position="188"/>
        <end position="241"/>
    </location>
</feature>
<dbReference type="AlphaFoldDB" id="A0A1Y1MNK2"/>